<evidence type="ECO:0000256" key="5">
    <source>
        <dbReference type="ARBA" id="ARBA00022723"/>
    </source>
</evidence>
<evidence type="ECO:0000256" key="6">
    <source>
        <dbReference type="ARBA" id="ARBA00023004"/>
    </source>
</evidence>
<dbReference type="InterPro" id="IPR002024">
    <property type="entry name" value="Bacterioferritin"/>
</dbReference>
<accession>A0ABZ3FPG4</accession>
<comment type="catalytic activity">
    <reaction evidence="8 9">
        <text>4 Fe(2+) + O2 + 4 H(+) = 4 Fe(3+) + 2 H2O</text>
        <dbReference type="Rhea" id="RHEA:11148"/>
        <dbReference type="ChEBI" id="CHEBI:15377"/>
        <dbReference type="ChEBI" id="CHEBI:15378"/>
        <dbReference type="ChEBI" id="CHEBI:15379"/>
        <dbReference type="ChEBI" id="CHEBI:29033"/>
        <dbReference type="ChEBI" id="CHEBI:29034"/>
        <dbReference type="EC" id="1.16.3.1"/>
    </reaction>
</comment>
<dbReference type="PANTHER" id="PTHR30295">
    <property type="entry name" value="BACTERIOFERRITIN"/>
    <property type="match status" value="1"/>
</dbReference>
<dbReference type="NCBIfam" id="TIGR00754">
    <property type="entry name" value="bfr"/>
    <property type="match status" value="1"/>
</dbReference>
<dbReference type="CDD" id="cd00907">
    <property type="entry name" value="Bacterioferritin"/>
    <property type="match status" value="1"/>
</dbReference>
<dbReference type="EMBL" id="CP154795">
    <property type="protein sequence ID" value="XAN06708.1"/>
    <property type="molecule type" value="Genomic_DNA"/>
</dbReference>
<dbReference type="SUPFAM" id="SSF47240">
    <property type="entry name" value="Ferritin-like"/>
    <property type="match status" value="1"/>
</dbReference>
<comment type="function">
    <text evidence="9">Iron-storage protein, whose ferroxidase center binds Fe(2+), oxidizes it using dioxygen to Fe(3+), and participates in the subsequent Fe(3+) oxide mineral core formation within the central cavity of the BFR protein shell.</text>
</comment>
<evidence type="ECO:0000256" key="1">
    <source>
        <dbReference type="ARBA" id="ARBA00001970"/>
    </source>
</evidence>
<dbReference type="Pfam" id="PF00210">
    <property type="entry name" value="Ferritin"/>
    <property type="match status" value="1"/>
</dbReference>
<sequence length="162" mass="18335">MKPRSARVVELLNAALTFELTVINSYFLTARVLDNWGLPKLGKVFYDLSIGEMKDADELVKRILFFEGHPNLQKLNPLAVGEDPKEMLELSRDSEYAASKQFNDSANECRELGDHATAELFERMALDEEEHADWFEAQLDAIRLVGVENYLAQQVDASNMPA</sequence>
<dbReference type="InterPro" id="IPR012347">
    <property type="entry name" value="Ferritin-like"/>
</dbReference>
<comment type="subunit">
    <text evidence="2">Homooligomer of 24 subunits, arranged as 12 dimers, that are packed together to form an approximately spherical molecule with a central cavity, in which large amounts of iron can be deposited.</text>
</comment>
<gene>
    <name evidence="11" type="primary">bfr</name>
    <name evidence="11" type="ORF">AADG42_05085</name>
</gene>
<feature type="domain" description="Ferritin-like diiron" evidence="10">
    <location>
        <begin position="2"/>
        <end position="146"/>
    </location>
</feature>
<evidence type="ECO:0000259" key="10">
    <source>
        <dbReference type="PROSITE" id="PS50905"/>
    </source>
</evidence>
<dbReference type="GO" id="GO:0004322">
    <property type="term" value="F:ferroxidase activity"/>
    <property type="evidence" value="ECO:0007669"/>
    <property type="project" value="UniProtKB-EC"/>
</dbReference>
<keyword evidence="4" id="KW-0349">Heme</keyword>
<evidence type="ECO:0000256" key="4">
    <source>
        <dbReference type="ARBA" id="ARBA00022617"/>
    </source>
</evidence>
<dbReference type="InterPro" id="IPR008331">
    <property type="entry name" value="Ferritin_DPS_dom"/>
</dbReference>
<dbReference type="PIRSF" id="PIRSF002560">
    <property type="entry name" value="Bacterioferritin"/>
    <property type="match status" value="1"/>
</dbReference>
<proteinExistence type="inferred from homology"/>
<evidence type="ECO:0000313" key="11">
    <source>
        <dbReference type="EMBL" id="XAN06708.1"/>
    </source>
</evidence>
<evidence type="ECO:0000256" key="2">
    <source>
        <dbReference type="ARBA" id="ARBA00011637"/>
    </source>
</evidence>
<dbReference type="PANTHER" id="PTHR30295:SF0">
    <property type="entry name" value="BACTERIOFERRITIN"/>
    <property type="match status" value="1"/>
</dbReference>
<keyword evidence="6 9" id="KW-0408">Iron</keyword>
<dbReference type="PROSITE" id="PS50905">
    <property type="entry name" value="FERRITIN_LIKE"/>
    <property type="match status" value="1"/>
</dbReference>
<dbReference type="InterPro" id="IPR009078">
    <property type="entry name" value="Ferritin-like_SF"/>
</dbReference>
<reference evidence="11 12" key="1">
    <citation type="submission" date="2024-04" db="EMBL/GenBank/DDBJ databases">
        <title>Isolation of an actinomycete strain from pig manure.</title>
        <authorList>
            <person name="Gong T."/>
            <person name="Yu Z."/>
            <person name="An M."/>
            <person name="Wei C."/>
            <person name="Yang W."/>
            <person name="Liu L."/>
        </authorList>
    </citation>
    <scope>NUCLEOTIDE SEQUENCE [LARGE SCALE GENOMIC DNA]</scope>
    <source>
        <strain evidence="11 12">ZF39</strain>
    </source>
</reference>
<dbReference type="PRINTS" id="PR00601">
    <property type="entry name" value="BACFERRITIN"/>
</dbReference>
<keyword evidence="11" id="KW-0560">Oxidoreductase</keyword>
<keyword evidence="5 9" id="KW-0479">Metal-binding</keyword>
<protein>
    <recommendedName>
        <fullName evidence="9">Bacterioferritin</fullName>
        <ecNumber evidence="9">1.16.3.1</ecNumber>
    </recommendedName>
</protein>
<comment type="catalytic activity">
    <reaction evidence="7">
        <text>Fe(2+)(in) = Fe(2+)(out)</text>
        <dbReference type="Rhea" id="RHEA:28486"/>
        <dbReference type="ChEBI" id="CHEBI:29033"/>
    </reaction>
</comment>
<evidence type="ECO:0000256" key="8">
    <source>
        <dbReference type="ARBA" id="ARBA00047990"/>
    </source>
</evidence>
<comment type="cofactor">
    <cofactor evidence="1">
        <name>heme b</name>
        <dbReference type="ChEBI" id="CHEBI:60344"/>
    </cofactor>
</comment>
<dbReference type="Gene3D" id="1.20.1260.10">
    <property type="match status" value="1"/>
</dbReference>
<evidence type="ECO:0000313" key="12">
    <source>
        <dbReference type="Proteomes" id="UP001442841"/>
    </source>
</evidence>
<evidence type="ECO:0000256" key="9">
    <source>
        <dbReference type="PIRNR" id="PIRNR002560"/>
    </source>
</evidence>
<evidence type="ECO:0000256" key="7">
    <source>
        <dbReference type="ARBA" id="ARBA00036243"/>
    </source>
</evidence>
<comment type="similarity">
    <text evidence="9">Belongs to the bacterioferritin family.</text>
</comment>
<dbReference type="RefSeq" id="WP_425308137.1">
    <property type="nucleotide sequence ID" value="NZ_CP154795.1"/>
</dbReference>
<organism evidence="11 12">
    <name type="scientific">Ammonicoccus fulvus</name>
    <dbReference type="NCBI Taxonomy" id="3138240"/>
    <lineage>
        <taxon>Bacteria</taxon>
        <taxon>Bacillati</taxon>
        <taxon>Actinomycetota</taxon>
        <taxon>Actinomycetes</taxon>
        <taxon>Propionibacteriales</taxon>
        <taxon>Propionibacteriaceae</taxon>
        <taxon>Ammonicoccus</taxon>
    </lineage>
</organism>
<dbReference type="InterPro" id="IPR009040">
    <property type="entry name" value="Ferritin-like_diiron"/>
</dbReference>
<dbReference type="EC" id="1.16.3.1" evidence="9"/>
<keyword evidence="3 9" id="KW-0409">Iron storage</keyword>
<evidence type="ECO:0000256" key="3">
    <source>
        <dbReference type="ARBA" id="ARBA00022434"/>
    </source>
</evidence>
<dbReference type="Proteomes" id="UP001442841">
    <property type="component" value="Chromosome"/>
</dbReference>
<name>A0ABZ3FPG4_9ACTN</name>
<keyword evidence="12" id="KW-1185">Reference proteome</keyword>